<keyword evidence="3" id="KW-1185">Reference proteome</keyword>
<comment type="caution">
    <text evidence="2">The sequence shown here is derived from an EMBL/GenBank/DDBJ whole genome shotgun (WGS) entry which is preliminary data.</text>
</comment>
<organism evidence="2 3">
    <name type="scientific">Podospora bellae-mahoneyi</name>
    <dbReference type="NCBI Taxonomy" id="2093777"/>
    <lineage>
        <taxon>Eukaryota</taxon>
        <taxon>Fungi</taxon>
        <taxon>Dikarya</taxon>
        <taxon>Ascomycota</taxon>
        <taxon>Pezizomycotina</taxon>
        <taxon>Sordariomycetes</taxon>
        <taxon>Sordariomycetidae</taxon>
        <taxon>Sordariales</taxon>
        <taxon>Podosporaceae</taxon>
        <taxon>Podospora</taxon>
    </lineage>
</organism>
<proteinExistence type="predicted"/>
<gene>
    <name evidence="2" type="ORF">QC761_100520</name>
</gene>
<dbReference type="PROSITE" id="PS51186">
    <property type="entry name" value="GNAT"/>
    <property type="match status" value="1"/>
</dbReference>
<dbReference type="InterPro" id="IPR016181">
    <property type="entry name" value="Acyl_CoA_acyltransferase"/>
</dbReference>
<dbReference type="RefSeq" id="XP_062735887.1">
    <property type="nucleotide sequence ID" value="XM_062873298.1"/>
</dbReference>
<dbReference type="Proteomes" id="UP001322138">
    <property type="component" value="Unassembled WGS sequence"/>
</dbReference>
<dbReference type="CDD" id="cd04301">
    <property type="entry name" value="NAT_SF"/>
    <property type="match status" value="1"/>
</dbReference>
<dbReference type="GeneID" id="87892780"/>
<feature type="domain" description="N-acetyltransferase" evidence="1">
    <location>
        <begin position="56"/>
        <end position="232"/>
    </location>
</feature>
<evidence type="ECO:0000259" key="1">
    <source>
        <dbReference type="PROSITE" id="PS51186"/>
    </source>
</evidence>
<protein>
    <recommendedName>
        <fullName evidence="1">N-acetyltransferase domain-containing protein</fullName>
    </recommendedName>
</protein>
<reference evidence="2 3" key="1">
    <citation type="journal article" date="2023" name="bioRxiv">
        <title>High-quality genome assemblies of four members of thePodospora anserinaspecies complex.</title>
        <authorList>
            <person name="Ament-Velasquez S.L."/>
            <person name="Vogan A.A."/>
            <person name="Wallerman O."/>
            <person name="Hartmann F."/>
            <person name="Gautier V."/>
            <person name="Silar P."/>
            <person name="Giraud T."/>
            <person name="Johannesson H."/>
        </authorList>
    </citation>
    <scope>NUCLEOTIDE SEQUENCE [LARGE SCALE GENOMIC DNA]</scope>
    <source>
        <strain evidence="2 3">CBS 112042</strain>
    </source>
</reference>
<accession>A0ABR0FT79</accession>
<dbReference type="Gene3D" id="3.40.630.30">
    <property type="match status" value="1"/>
</dbReference>
<name>A0ABR0FT79_9PEZI</name>
<dbReference type="SUPFAM" id="SSF55729">
    <property type="entry name" value="Acyl-CoA N-acyltransferases (Nat)"/>
    <property type="match status" value="1"/>
</dbReference>
<sequence length="257" mass="29006">MFGGAVFPAGGPARCPLQCFRHLSPRESRYLVTATLRLPTLCSLISPHNRMSSLLQIIDLHNPVEFDELLHQRDLCGWDKMASDIEAWRTAMDAGTRAMFWIVPPSLAHLPLPDRCAGHIALVSEMSPPNEELARPDKSILYISSLFIRPEHRGGLGRKAVQALESWAKVPPYGSPHCEAITLTALDRRYTEDDSEEWGGVWARFGQQAPKKGSSTEDWYARMGYVKWKSQPMFDEQFLDGTKVKLVAAFLRKTLRE</sequence>
<evidence type="ECO:0000313" key="2">
    <source>
        <dbReference type="EMBL" id="KAK4646911.1"/>
    </source>
</evidence>
<dbReference type="Pfam" id="PF00583">
    <property type="entry name" value="Acetyltransf_1"/>
    <property type="match status" value="1"/>
</dbReference>
<dbReference type="InterPro" id="IPR000182">
    <property type="entry name" value="GNAT_dom"/>
</dbReference>
<evidence type="ECO:0000313" key="3">
    <source>
        <dbReference type="Proteomes" id="UP001322138"/>
    </source>
</evidence>
<dbReference type="EMBL" id="JAFFGZ010000003">
    <property type="protein sequence ID" value="KAK4646911.1"/>
    <property type="molecule type" value="Genomic_DNA"/>
</dbReference>